<dbReference type="AlphaFoldDB" id="A0A0A2FB93"/>
<feature type="signal peptide" evidence="1">
    <location>
        <begin position="1"/>
        <end position="25"/>
    </location>
</feature>
<reference evidence="3 4" key="1">
    <citation type="submission" date="2014-08" db="EMBL/GenBank/DDBJ databases">
        <title>Porphyromonas gulae strain:COT-052_OH3439 Genome sequencing.</title>
        <authorList>
            <person name="Wallis C."/>
            <person name="Deusch O."/>
            <person name="O'Flynn C."/>
            <person name="Davis I."/>
            <person name="Jospin G."/>
            <person name="Darling A.E."/>
            <person name="Coil D.A."/>
            <person name="Alexiev A."/>
            <person name="Horsfall A."/>
            <person name="Kirkwood N."/>
            <person name="Harris S."/>
            <person name="Eisen J.A."/>
        </authorList>
    </citation>
    <scope>NUCLEOTIDE SEQUENCE [LARGE SCALE GENOMIC DNA]</scope>
    <source>
        <strain evidence="4">COT-052 OH3439</strain>
    </source>
</reference>
<dbReference type="NCBIfam" id="TIGR04183">
    <property type="entry name" value="Por_Secre_tail"/>
    <property type="match status" value="1"/>
</dbReference>
<evidence type="ECO:0000313" key="3">
    <source>
        <dbReference type="EMBL" id="KGN85689.1"/>
    </source>
</evidence>
<sequence length="540" mass="61180">MKTKALRKFVVAAFAVATLCPLAQAQTMGGDDVKVVQYNQEKLVQTRMSVADNGWIYVMTHSGYDTGNSNVKIFRSKDQGATYQKLRDWDPSDDYQFQDFDIVVTGKNESDIKIWSVELMNKPGGYKSRVAVFSRDANAQNTKLVYKEDFSNVQLYDVDIASNYRSPSSLNNGGNPFALAFAYTGFNNTHKISFVDYVFSLNGGQNFNKNLLFSQDGEKKIDKVDLSLGSTSESMGHNAWPLMGVVFEMNKQGGKSDIGFLSNFVDNDPEFVWSGPIIVSKTDDSFSPKIQMLLDEDNNTINGESCHNFMITYSNYDSEYSDWDIWYVYPKKSFKYEKGKTPTMDDLVEAFLTASFQSETNSGLGYDKNANHYLITYAKKEENGTNTLKYRWANYDKIHNKDLWSDTFTYTSSANALYTPQVDINPTKGLVCWSWVEYLPGKRIVWSDTQWTHANGVEDIVMQEGSMKLFPNPANEYTMICLPMAATCKAAVYDMQGRVVAEASFSGKEYRLNVQHLAKGTYMLKVVSETERFVEKLIVE</sequence>
<evidence type="ECO:0000259" key="2">
    <source>
        <dbReference type="Pfam" id="PF18962"/>
    </source>
</evidence>
<accession>A0A0A2FB93</accession>
<organism evidence="3 4">
    <name type="scientific">Porphyromonas gulae</name>
    <dbReference type="NCBI Taxonomy" id="111105"/>
    <lineage>
        <taxon>Bacteria</taxon>
        <taxon>Pseudomonadati</taxon>
        <taxon>Bacteroidota</taxon>
        <taxon>Bacteroidia</taxon>
        <taxon>Bacteroidales</taxon>
        <taxon>Porphyromonadaceae</taxon>
        <taxon>Porphyromonas</taxon>
    </lineage>
</organism>
<gene>
    <name evidence="3" type="ORF">HR15_09395</name>
</gene>
<keyword evidence="1" id="KW-0732">Signal</keyword>
<dbReference type="Proteomes" id="UP000030146">
    <property type="component" value="Unassembled WGS sequence"/>
</dbReference>
<dbReference type="RefSeq" id="WP_039425978.1">
    <property type="nucleotide sequence ID" value="NZ_JRAK01000123.1"/>
</dbReference>
<proteinExistence type="predicted"/>
<name>A0A0A2FB93_9PORP</name>
<evidence type="ECO:0000256" key="1">
    <source>
        <dbReference type="SAM" id="SignalP"/>
    </source>
</evidence>
<dbReference type="InterPro" id="IPR026444">
    <property type="entry name" value="Secre_tail"/>
</dbReference>
<dbReference type="Pfam" id="PF18962">
    <property type="entry name" value="Por_Secre_tail"/>
    <property type="match status" value="1"/>
</dbReference>
<feature type="chain" id="PRO_5001998941" evidence="1">
    <location>
        <begin position="26"/>
        <end position="540"/>
    </location>
</feature>
<evidence type="ECO:0000313" key="4">
    <source>
        <dbReference type="Proteomes" id="UP000030146"/>
    </source>
</evidence>
<comment type="caution">
    <text evidence="3">The sequence shown here is derived from an EMBL/GenBank/DDBJ whole genome shotgun (WGS) entry which is preliminary data.</text>
</comment>
<keyword evidence="4" id="KW-1185">Reference proteome</keyword>
<protein>
    <submittedName>
        <fullName evidence="3">Secretion protein</fullName>
    </submittedName>
</protein>
<dbReference type="EMBL" id="JRAK01000123">
    <property type="protein sequence ID" value="KGN85689.1"/>
    <property type="molecule type" value="Genomic_DNA"/>
</dbReference>
<dbReference type="SUPFAM" id="SSF110296">
    <property type="entry name" value="Oligoxyloglucan reducing end-specific cellobiohydrolase"/>
    <property type="match status" value="1"/>
</dbReference>
<dbReference type="PATRIC" id="fig|111105.18.peg.913"/>
<feature type="domain" description="Secretion system C-terminal sorting" evidence="2">
    <location>
        <begin position="469"/>
        <end position="539"/>
    </location>
</feature>